<reference evidence="2 3" key="1">
    <citation type="submission" date="2020-11" db="EMBL/GenBank/DDBJ databases">
        <authorList>
            <person name="Wallbank WR R."/>
            <person name="Pardo Diaz C."/>
            <person name="Kozak K."/>
            <person name="Martin S."/>
            <person name="Jiggins C."/>
            <person name="Moest M."/>
            <person name="Warren A I."/>
            <person name="Generalovic N T."/>
            <person name="Byers J.R.P. K."/>
            <person name="Montejo-Kovacevich G."/>
            <person name="Yen C E."/>
        </authorList>
    </citation>
    <scope>NUCLEOTIDE SEQUENCE [LARGE SCALE GENOMIC DNA]</scope>
</reference>
<evidence type="ECO:0000256" key="1">
    <source>
        <dbReference type="SAM" id="MobiDB-lite"/>
    </source>
</evidence>
<name>A0A7R8UFQ8_HERIL</name>
<feature type="region of interest" description="Disordered" evidence="1">
    <location>
        <begin position="599"/>
        <end position="622"/>
    </location>
</feature>
<accession>A0A7R8UFQ8</accession>
<evidence type="ECO:0000313" key="3">
    <source>
        <dbReference type="Proteomes" id="UP000594454"/>
    </source>
</evidence>
<dbReference type="AlphaFoldDB" id="A0A7R8UFQ8"/>
<evidence type="ECO:0000313" key="2">
    <source>
        <dbReference type="EMBL" id="CAD7079976.1"/>
    </source>
</evidence>
<dbReference type="EMBL" id="LR899009">
    <property type="protein sequence ID" value="CAD7079976.1"/>
    <property type="molecule type" value="Genomic_DNA"/>
</dbReference>
<dbReference type="InParanoid" id="A0A7R8UFQ8"/>
<feature type="compositionally biased region" description="Polar residues" evidence="1">
    <location>
        <begin position="612"/>
        <end position="622"/>
    </location>
</feature>
<dbReference type="OrthoDB" id="8036466at2759"/>
<keyword evidence="3" id="KW-1185">Reference proteome</keyword>
<gene>
    <name evidence="2" type="ORF">HERILL_LOCUS3156</name>
</gene>
<dbReference type="Proteomes" id="UP000594454">
    <property type="component" value="Chromosome 1"/>
</dbReference>
<feature type="region of interest" description="Disordered" evidence="1">
    <location>
        <begin position="268"/>
        <end position="301"/>
    </location>
</feature>
<protein>
    <submittedName>
        <fullName evidence="2">Uncharacterized protein</fullName>
    </submittedName>
</protein>
<organism evidence="2 3">
    <name type="scientific">Hermetia illucens</name>
    <name type="common">Black soldier fly</name>
    <dbReference type="NCBI Taxonomy" id="343691"/>
    <lineage>
        <taxon>Eukaryota</taxon>
        <taxon>Metazoa</taxon>
        <taxon>Ecdysozoa</taxon>
        <taxon>Arthropoda</taxon>
        <taxon>Hexapoda</taxon>
        <taxon>Insecta</taxon>
        <taxon>Pterygota</taxon>
        <taxon>Neoptera</taxon>
        <taxon>Endopterygota</taxon>
        <taxon>Diptera</taxon>
        <taxon>Brachycera</taxon>
        <taxon>Stratiomyomorpha</taxon>
        <taxon>Stratiomyidae</taxon>
        <taxon>Hermetiinae</taxon>
        <taxon>Hermetia</taxon>
    </lineage>
</organism>
<proteinExistence type="predicted"/>
<sequence>MVGEKVLTVESFLKAWPLSKGPGPFYLEGGESCPFCEDENKIPVVINNNITTEIKKIPMNILRDDAGLITSQFADLFRNSENDDNALRKIYTNYVYKDTSNCSLDTVIKPQSSIDQKSIPVTPKSSQAHSSNENILKSLNQPQSNMDPNLVSYFMQLKQQTNRVPLFEIDQELGPLDAENSRCIGLMVQSVIDDYKKKFNIDDQKDQLKKVDCNSVGKKALHICRQKDPYLREIHLAIFGGGNINFPKEDSDDYHKLAQEYALFRATPSSTCDSSTSKNDYSPSKNLSPPQTSSNTMKVSLSESKPIDFKRTTFEDPAIISDDMQYPVVTNHHQPQQQQSMGNPYSNFDSSNFFLPGTSGQGNFMNPNVTCGSNMNPYQMPGSFLAYANLNQKPKPRTTPKLPPPAQLPMFLTPHQYLMQAAQGPTYPTSANYPQTLMQPQANFPNLQAPAPFYNASFKETHINTAIIQQHQYQQYNVLAAAAAGNYEMLVYEQMLHQTQKIKTVVARNRLDKRLQAEMAKNASKTNTVALPAISAASSSSLRPAENLAVGSSSVRNLFNQTSSSGIAGTATTVSANAGKAGISDPAVISAVDSGSKCSSADLEGSTLEVGTEQSTESVIEE</sequence>